<protein>
    <recommendedName>
        <fullName evidence="3">Dienelactone hydrolase domain-containing protein</fullName>
    </recommendedName>
</protein>
<comment type="caution">
    <text evidence="1">The sequence shown here is derived from an EMBL/GenBank/DDBJ whole genome shotgun (WGS) entry which is preliminary data.</text>
</comment>
<evidence type="ECO:0008006" key="3">
    <source>
        <dbReference type="Google" id="ProtNLM"/>
    </source>
</evidence>
<evidence type="ECO:0000313" key="2">
    <source>
        <dbReference type="Proteomes" id="UP000525652"/>
    </source>
</evidence>
<gene>
    <name evidence="1" type="ORF">H5P30_12625</name>
</gene>
<dbReference type="EMBL" id="JACHVA010000101">
    <property type="protein sequence ID" value="MBC2602619.1"/>
    <property type="molecule type" value="Genomic_DNA"/>
</dbReference>
<reference evidence="1 2" key="1">
    <citation type="submission" date="2020-07" db="EMBL/GenBank/DDBJ databases">
        <authorList>
            <person name="Feng X."/>
        </authorList>
    </citation>
    <scope>NUCLEOTIDE SEQUENCE [LARGE SCALE GENOMIC DNA]</scope>
    <source>
        <strain evidence="1 2">JCM14086</strain>
    </source>
</reference>
<dbReference type="Proteomes" id="UP000525652">
    <property type="component" value="Unassembled WGS sequence"/>
</dbReference>
<sequence>MTSRTRPPNILITIADDQRASVLGCAGMEGAGNRCTLKLYEGQPHGFFNYKDEGNPYFERTMSDLNV</sequence>
<keyword evidence="2" id="KW-1185">Reference proteome</keyword>
<proteinExistence type="predicted"/>
<evidence type="ECO:0000313" key="1">
    <source>
        <dbReference type="EMBL" id="MBC2602619.1"/>
    </source>
</evidence>
<dbReference type="RefSeq" id="WP_185693285.1">
    <property type="nucleotide sequence ID" value="NZ_JACHVA010000101.1"/>
</dbReference>
<accession>A0A7X1AZF7</accession>
<name>A0A7X1AZF7_9BACT</name>
<dbReference type="AlphaFoldDB" id="A0A7X1AZF7"/>
<organism evidence="1 2">
    <name type="scientific">Puniceicoccus vermicola</name>
    <dbReference type="NCBI Taxonomy" id="388746"/>
    <lineage>
        <taxon>Bacteria</taxon>
        <taxon>Pseudomonadati</taxon>
        <taxon>Verrucomicrobiota</taxon>
        <taxon>Opitutia</taxon>
        <taxon>Puniceicoccales</taxon>
        <taxon>Puniceicoccaceae</taxon>
        <taxon>Puniceicoccus</taxon>
    </lineage>
</organism>
<dbReference type="Gene3D" id="3.40.50.1820">
    <property type="entry name" value="alpha/beta hydrolase"/>
    <property type="match status" value="1"/>
</dbReference>
<dbReference type="InterPro" id="IPR029058">
    <property type="entry name" value="AB_hydrolase_fold"/>
</dbReference>